<name>A0A481S9L3_9ACTN</name>
<dbReference type="InterPro" id="IPR016039">
    <property type="entry name" value="Thiolase-like"/>
</dbReference>
<proteinExistence type="predicted"/>
<dbReference type="FunFam" id="1.10.1200.10:FF:000007">
    <property type="entry name" value="Probable polyketide synthase pks17"/>
    <property type="match status" value="2"/>
</dbReference>
<dbReference type="InterPro" id="IPR015083">
    <property type="entry name" value="NorB/c/GfsB-D-like_docking"/>
</dbReference>
<dbReference type="Pfam" id="PF00109">
    <property type="entry name" value="ketoacyl-synt"/>
    <property type="match status" value="3"/>
</dbReference>
<dbReference type="InterPro" id="IPR016035">
    <property type="entry name" value="Acyl_Trfase/lysoPLipase"/>
</dbReference>
<dbReference type="CDD" id="cd08956">
    <property type="entry name" value="KR_3_FAS_SDR_x"/>
    <property type="match status" value="1"/>
</dbReference>
<dbReference type="InterPro" id="IPR013968">
    <property type="entry name" value="PKS_KR"/>
</dbReference>
<dbReference type="InterPro" id="IPR036291">
    <property type="entry name" value="NAD(P)-bd_dom_sf"/>
</dbReference>
<feature type="region of interest" description="Disordered" evidence="8">
    <location>
        <begin position="552"/>
        <end position="581"/>
    </location>
</feature>
<keyword evidence="2" id="KW-0596">Phosphopantetheine</keyword>
<dbReference type="InterPro" id="IPR041618">
    <property type="entry name" value="PKS_DE"/>
</dbReference>
<dbReference type="SMART" id="SM00825">
    <property type="entry name" value="PKS_KS"/>
    <property type="match status" value="3"/>
</dbReference>
<feature type="domain" description="Ketosynthase family 3 (KS3)" evidence="10">
    <location>
        <begin position="33"/>
        <end position="450"/>
    </location>
</feature>
<dbReference type="Pfam" id="PF18369">
    <property type="entry name" value="PKS_DE"/>
    <property type="match status" value="1"/>
</dbReference>
<dbReference type="GO" id="GO:0006633">
    <property type="term" value="P:fatty acid biosynthetic process"/>
    <property type="evidence" value="ECO:0007669"/>
    <property type="project" value="InterPro"/>
</dbReference>
<reference evidence="11" key="1">
    <citation type="submission" date="2018-08" db="EMBL/GenBank/DDBJ databases">
        <title>Biosynthetic gene cluster for the macrocyclic polyketide ossamycin, bearing an unusual appended spiroacetal moiety.</title>
        <authorList>
            <person name="Bilyk O."/>
            <person name="Samborskyy M."/>
            <person name="Leadlay P."/>
        </authorList>
    </citation>
    <scope>NUCLEOTIDE SEQUENCE</scope>
    <source>
        <strain evidence="11">DSM 40824</strain>
    </source>
</reference>
<dbReference type="SUPFAM" id="SSF52151">
    <property type="entry name" value="FabD/lysophospholipase-like"/>
    <property type="match status" value="3"/>
</dbReference>
<feature type="region of interest" description="Disordered" evidence="8">
    <location>
        <begin position="4102"/>
        <end position="4123"/>
    </location>
</feature>
<dbReference type="SUPFAM" id="SSF51735">
    <property type="entry name" value="NAD(P)-binding Rossmann-fold domains"/>
    <property type="match status" value="4"/>
</dbReference>
<evidence type="ECO:0000256" key="2">
    <source>
        <dbReference type="ARBA" id="ARBA00022450"/>
    </source>
</evidence>
<feature type="domain" description="Carrier" evidence="9">
    <location>
        <begin position="1113"/>
        <end position="1188"/>
    </location>
</feature>
<evidence type="ECO:0000256" key="1">
    <source>
        <dbReference type="ARBA" id="ARBA00001957"/>
    </source>
</evidence>
<evidence type="ECO:0000259" key="9">
    <source>
        <dbReference type="PROSITE" id="PS50075"/>
    </source>
</evidence>
<dbReference type="PANTHER" id="PTHR43775">
    <property type="entry name" value="FATTY ACID SYNTHASE"/>
    <property type="match status" value="1"/>
</dbReference>
<dbReference type="EMBL" id="MH763624">
    <property type="protein sequence ID" value="QBG82528.1"/>
    <property type="molecule type" value="Genomic_DNA"/>
</dbReference>
<dbReference type="PROSITE" id="PS50075">
    <property type="entry name" value="CARRIER"/>
    <property type="match status" value="3"/>
</dbReference>
<evidence type="ECO:0000256" key="7">
    <source>
        <dbReference type="ARBA" id="ARBA00023315"/>
    </source>
</evidence>
<dbReference type="Pfam" id="PF16197">
    <property type="entry name" value="KAsynt_C_assoc"/>
    <property type="match status" value="3"/>
</dbReference>
<feature type="compositionally biased region" description="Acidic residues" evidence="8">
    <location>
        <begin position="3184"/>
        <end position="3193"/>
    </location>
</feature>
<dbReference type="GO" id="GO:0004315">
    <property type="term" value="F:3-oxoacyl-[acyl-carrier-protein] synthase activity"/>
    <property type="evidence" value="ECO:0007669"/>
    <property type="project" value="InterPro"/>
</dbReference>
<feature type="region of interest" description="Disordered" evidence="8">
    <location>
        <begin position="3168"/>
        <end position="3199"/>
    </location>
</feature>
<dbReference type="SMART" id="SM01294">
    <property type="entry name" value="PKS_PP_betabranch"/>
    <property type="match status" value="2"/>
</dbReference>
<dbReference type="GO" id="GO:0033068">
    <property type="term" value="P:macrolide biosynthetic process"/>
    <property type="evidence" value="ECO:0007669"/>
    <property type="project" value="UniProtKB-ARBA"/>
</dbReference>
<evidence type="ECO:0000256" key="8">
    <source>
        <dbReference type="SAM" id="MobiDB-lite"/>
    </source>
</evidence>
<dbReference type="Gene3D" id="1.10.1200.10">
    <property type="entry name" value="ACP-like"/>
    <property type="match status" value="3"/>
</dbReference>
<dbReference type="FunFam" id="3.40.47.10:FF:000019">
    <property type="entry name" value="Polyketide synthase type I"/>
    <property type="match status" value="3"/>
</dbReference>
<dbReference type="Pfam" id="PF08990">
    <property type="entry name" value="Docking"/>
    <property type="match status" value="1"/>
</dbReference>
<accession>A0A481S9L3</accession>
<dbReference type="Gene3D" id="3.40.47.10">
    <property type="match status" value="3"/>
</dbReference>
<dbReference type="PROSITE" id="PS00012">
    <property type="entry name" value="PHOSPHOPANTETHEINE"/>
    <property type="match status" value="2"/>
</dbReference>
<dbReference type="InterPro" id="IPR018201">
    <property type="entry name" value="Ketoacyl_synth_AS"/>
</dbReference>
<feature type="domain" description="Ketosynthase family 3 (KS3)" evidence="10">
    <location>
        <begin position="2744"/>
        <end position="3168"/>
    </location>
</feature>
<comment type="cofactor">
    <cofactor evidence="1">
        <name>pantetheine 4'-phosphate</name>
        <dbReference type="ChEBI" id="CHEBI:47942"/>
    </cofactor>
</comment>
<evidence type="ECO:0000313" key="11">
    <source>
        <dbReference type="EMBL" id="QBG82528.1"/>
    </source>
</evidence>
<evidence type="ECO:0000259" key="10">
    <source>
        <dbReference type="PROSITE" id="PS52004"/>
    </source>
</evidence>
<keyword evidence="6" id="KW-0511">Multifunctional enzyme</keyword>
<evidence type="ECO:0000256" key="6">
    <source>
        <dbReference type="ARBA" id="ARBA00023268"/>
    </source>
</evidence>
<protein>
    <submittedName>
        <fullName evidence="11">Polyketide synthase</fullName>
    </submittedName>
</protein>
<dbReference type="InterPro" id="IPR014043">
    <property type="entry name" value="Acyl_transferase_dom"/>
</dbReference>
<dbReference type="Gene3D" id="3.40.366.10">
    <property type="entry name" value="Malonyl-Coenzyme A Acyl Carrier Protein, domain 2"/>
    <property type="match status" value="3"/>
</dbReference>
<dbReference type="Pfam" id="PF02801">
    <property type="entry name" value="Ketoacyl-synt_C"/>
    <property type="match status" value="3"/>
</dbReference>
<keyword evidence="5" id="KW-0045">Antibiotic biosynthesis</keyword>
<dbReference type="InterPro" id="IPR050091">
    <property type="entry name" value="PKS_NRPS_Biosynth_Enz"/>
</dbReference>
<dbReference type="Gene3D" id="3.40.50.720">
    <property type="entry name" value="NAD(P)-binding Rossmann-like Domain"/>
    <property type="match status" value="2"/>
</dbReference>
<keyword evidence="4" id="KW-0808">Transferase</keyword>
<dbReference type="SUPFAM" id="SSF55048">
    <property type="entry name" value="Probable ACP-binding domain of malonyl-CoA ACP transacylase"/>
    <property type="match status" value="3"/>
</dbReference>
<dbReference type="GO" id="GO:0031177">
    <property type="term" value="F:phosphopantetheine binding"/>
    <property type="evidence" value="ECO:0007669"/>
    <property type="project" value="InterPro"/>
</dbReference>
<dbReference type="SMART" id="SM00823">
    <property type="entry name" value="PKS_PP"/>
    <property type="match status" value="3"/>
</dbReference>
<evidence type="ECO:0000256" key="3">
    <source>
        <dbReference type="ARBA" id="ARBA00022553"/>
    </source>
</evidence>
<feature type="domain" description="Ketosynthase family 3 (KS3)" evidence="10">
    <location>
        <begin position="1201"/>
        <end position="1619"/>
    </location>
</feature>
<dbReference type="InterPro" id="IPR014030">
    <property type="entry name" value="Ketoacyl_synth_N"/>
</dbReference>
<keyword evidence="3" id="KW-0597">Phosphoprotein</keyword>
<dbReference type="PROSITE" id="PS00606">
    <property type="entry name" value="KS3_1"/>
    <property type="match status" value="3"/>
</dbReference>
<dbReference type="GO" id="GO:0004312">
    <property type="term" value="F:fatty acid synthase activity"/>
    <property type="evidence" value="ECO:0007669"/>
    <property type="project" value="TreeGrafter"/>
</dbReference>
<dbReference type="InterPro" id="IPR001227">
    <property type="entry name" value="Ac_transferase_dom_sf"/>
</dbReference>
<dbReference type="Gene3D" id="3.30.70.3290">
    <property type="match status" value="3"/>
</dbReference>
<dbReference type="RefSeq" id="WP_434980597.1">
    <property type="nucleotide sequence ID" value="NZ_JBPJFM010000003.1"/>
</dbReference>
<dbReference type="SUPFAM" id="SSF53901">
    <property type="entry name" value="Thiolase-like"/>
    <property type="match status" value="3"/>
</dbReference>
<feature type="domain" description="Carrier" evidence="9">
    <location>
        <begin position="2650"/>
        <end position="2725"/>
    </location>
</feature>
<dbReference type="InterPro" id="IPR014031">
    <property type="entry name" value="Ketoacyl_synth_C"/>
</dbReference>
<feature type="compositionally biased region" description="Basic and acidic residues" evidence="8">
    <location>
        <begin position="650"/>
        <end position="677"/>
    </location>
</feature>
<dbReference type="InterPro" id="IPR057326">
    <property type="entry name" value="KR_dom"/>
</dbReference>
<feature type="compositionally biased region" description="Basic and acidic residues" evidence="8">
    <location>
        <begin position="3714"/>
        <end position="3734"/>
    </location>
</feature>
<dbReference type="PROSITE" id="PS52004">
    <property type="entry name" value="KS3_2"/>
    <property type="match status" value="3"/>
</dbReference>
<dbReference type="SMART" id="SM00822">
    <property type="entry name" value="PKS_KR"/>
    <property type="match status" value="2"/>
</dbReference>
<dbReference type="CDD" id="cd00833">
    <property type="entry name" value="PKS"/>
    <property type="match status" value="3"/>
</dbReference>
<dbReference type="SMART" id="SM00827">
    <property type="entry name" value="PKS_AT"/>
    <property type="match status" value="3"/>
</dbReference>
<dbReference type="InterPro" id="IPR036736">
    <property type="entry name" value="ACP-like_sf"/>
</dbReference>
<evidence type="ECO:0000256" key="4">
    <source>
        <dbReference type="ARBA" id="ARBA00022679"/>
    </source>
</evidence>
<organism evidence="11">
    <name type="scientific">Streptomyces ossamyceticus</name>
    <dbReference type="NCBI Taxonomy" id="249581"/>
    <lineage>
        <taxon>Bacteria</taxon>
        <taxon>Bacillati</taxon>
        <taxon>Actinomycetota</taxon>
        <taxon>Actinomycetes</taxon>
        <taxon>Kitasatosporales</taxon>
        <taxon>Streptomycetaceae</taxon>
        <taxon>Streptomyces</taxon>
    </lineage>
</organism>
<dbReference type="InterPro" id="IPR009081">
    <property type="entry name" value="PP-bd_ACP"/>
</dbReference>
<dbReference type="InterPro" id="IPR016036">
    <property type="entry name" value="Malonyl_transacylase_ACP-bd"/>
</dbReference>
<dbReference type="CDD" id="cd08952">
    <property type="entry name" value="KR_1_SDR_x"/>
    <property type="match status" value="1"/>
</dbReference>
<dbReference type="SUPFAM" id="SSF47336">
    <property type="entry name" value="ACP-like"/>
    <property type="match status" value="3"/>
</dbReference>
<dbReference type="NCBIfam" id="NF045894">
    <property type="entry name" value="PKS_plus_SDR"/>
    <property type="match status" value="1"/>
</dbReference>
<dbReference type="Pfam" id="PF08659">
    <property type="entry name" value="KR"/>
    <property type="match status" value="2"/>
</dbReference>
<dbReference type="Pfam" id="PF00550">
    <property type="entry name" value="PP-binding"/>
    <property type="match status" value="3"/>
</dbReference>
<dbReference type="FunFam" id="3.40.366.10:FF:000002">
    <property type="entry name" value="Probable polyketide synthase 2"/>
    <property type="match status" value="2"/>
</dbReference>
<sequence>MANDDKVVDYLKRVTADLQRTRGRLRELEESRREPVAIVAMACRFPGGVETPEALWDLVREGRDAVGAFPADRGWRTDGLADAGVRLEGGFLHGAAEFDAAFFGVSPREALAMDPQQRLLLETSWEALERSGLDPAALKGTDGGVFVGMTDQKYGPEGDEALREVRGHVLTGTTASVASGRLAYHYGLEGPALSVDTACSSSLVALHLAVRALRARECSFALVGGAAVMARPGLYEEFLLQGGLAGDGRCKAFSAAADGTGWAEGVGVLLLERLSDARRAGHRVLAVVRGTAVNQDGASNGLTAPNGPSQQRVIRAALTDAGLSPAQVDAVEAHGTGTRLGDPVEAQALLATYGQDRQQPLYLGSLKSNIGHAQAAAGVGGIIKTVLALRHGVLPRTLHVDEPTPEVDWSAGSVELLTEERAWPETGRPRRAAVSSFGISGTNAHVVLEQAPEAAGDAGATGTAGAAGTVGGTGAVEGARTVGVVGTVGADGTTGATRTVGGTGAVEGTRTAGAAGTIEAAGPTGATRTVEAAGAVEGTRTAGVTGVEADETAGATRTAGGTGAVEGTRTAGATGPARATGTAGVAGTVGVAGTAEAPGAPVPVVAPEAQPDEAAPDTPVALLLSARDTEALRSQAGRLRDHLGRADSYDAARDDAARDDAARDDAARDDTDRDDRGGAPTPRGVARALAARRTRFAHRAVVLGTDRAGVTAALAALAGGRPDARAVHGTAVAPGPLAFLFTGQGAQRAGMGRELHATYPVFAAAFDAVRTRLDARLELPLAEALDSEELLGRTAHTQTALFAFEVALFRLLEHWGLTPDHLLGHSIGELAAAHVAGVLSLNDACTLVAARATLMQALPDGGAMLAVEAAEDEVPALLDAAGTTGRLAVAAVNGPRATVLSGPAGAIDATAALCAERGLRTRRLKVSHAFHSPLMEPMLDEFRAIAESLTFHPPRIPVVSNVTGRLATDEQLRSPDYWVRHVRDAVRFHDGVRQLGALGTTACLEIGPGGALSVLARDCLPEPGPAFVPSLPHGRHEPTALLTALGELHVRGVDVDWTAVLGAPDGDGPDLPTYPFRRDRFWLPATAGTGGPLLPAPTPAVAEPGPAPDGHRGVDLDLVRAVAAAVLGHPGLDAVPPDRAFKDLGFDSLSAVRFRDRLAEETGLALPTTLVFDHPTPEAVVAHLNGEDSGRRAAVRARFADEPLAVVGMACRYPGGVTTPEDLWRLVAEGRDAVTAFPRDRGWDLTALRHVDGTTPTTGGFLQGAAEFDADFFGISPREALAMDPQQRLLLETSWEAVERAGVDPLSLRGSRTGVFAGIAGSDYADVLAATPETEGHVMTGTAGSVVSGRVSYALGLEGPAVTVDTACSSSLVALHLAGQALRTGECDLALAGGVTVMNTIGGFLEFARQGGLAADGRCKAFSEAADGTGWAEGVGVLVLERLSDARRNGRRVLAVVRGSAVNQDGASNGLTAPNGPSQERVILEALASAGLTPADVDAVEAHGTGTRLGDPIEAQALLATYGQDRERPLYLGSLKSNIGHSMAAAGVGGVIKTVLALRHGFLPSTLHADEPTRQVDWSADTVRLLTESRPWPDTGRPRRAGVSSFGMSGTNAHVILEHAPAEAPPHTGEHPDVLADGEGTHSDTTSTAERLVVRPWLLSARTPEALRAQAARLADHLTTTDTTPAAVGKALLVSRSLFHHRSVVIGADRADLLTGVRALAEGTAAAPQVVTGTARPLDRGPVFVFPGQGSQWVGMAVELLDASPVFAERMGECERALSAFVDWSLREVLSDDAALGRVDVVQPVLWAVMVSLAELWRSYGVEPAAVVGHSQGEIAAAVVAGALSLDDGARVVALRSKALLALSGKGGMASVRLPVAEVERLTPVTDGRVEVAAVNGPSSVVVAGTPEGLDEVIAEAEARGARARRVEVDYASHSAHVEHIHDELLTALADLEPTTSRVPFFSTVTADRFDTAGLDAEYWYRNLRSTVRLESTAARLVEAGHSVFVEVSPHPVLLAPLAETVERADVEPLVVGTLRRDEGGTARMFASLAELAVGGVRVDWSPAYADHGSAPPDGEPVELPTYAFQRRRHWPQTLPGVAVADPAHEEFWQAVEEQDVTALAATLDLPADEPALRAVLPALSSWRRDRRRRGTVDAWRYTVDWRPLNPAPAPAELPGTWLIAVPEALRDDPGLLAAADALRERAERAVTLTVAPDDDADTLAARVREFAPTGVLTLTGADTTPHPADPVVPTGLATTLALFQALVRTGTAAPLWCVTRGAVGTADDAGPADPTQAAVWALGRAAAVELPQHWGGLVDLPATVDPAATDRLLAVLAGTDGEDQVAVRPSGVLARRLVHAAPTANGNPGWTPRGTVLITGGTGALGAHVARWLARDGAEHLVLLSRRGADAPGADALRTELEETGVRVTLLACDTGDRAALATALAEVERDGDPIRAVVHAAGVGVLGPVVDAPFADLVTVLGAKVTGIENLEAVLAPDQLDAVVYFSSITAVWGAGDHAVYAAGNAVLDARAERRSADGVPTLSVAWGPWSGGGMVSDTIYDQLRATGLPVIDPETAVAGLSTVLADGEVSVILADVDWERFAEVFTSGRPSHLLDDIPEARPAVPEETATGTAPSALAHRLADLDGAARTRALRELVREHAAAVLGHPDPAAVDPQRALKELGFDSLTAVDLRNRLAAAAGVRLPSTLIFDHPTVTALAVFLGQKLLGERERPAPVAVRAAADGDDPIAVVAMGCRLPGGIGSPEELWRALTEEADLIGPFPTDRGWPLHRLHDPEGTAPDSSYVDHGGFLSDAALFDPAFFNISPREAPAMDPQQRLLLETSWEALERAAIDPSTLRGSRTGVYVGVSEQGHTARLLDAATDVEGYFATGAAASVASGRIAYTLGLEGPAVTVDTACSSSLVALHLAVQALRAGECDLALAGGAAVMSEPASFVGFSRQQALARDGRSKSFAAAADGFALGEGAAVLVVERLSDARRHGHPVLAVVRGSAVNQDGASNGLTAPNGPSQQRVILDALAGAGLSPTDVDAVEAHGTGTRLGDPIEAQALLATYGQDRERPLYLGSLKSNIGHSQAAAGVAGVIKTVLALGHGTLPRTLHVDEPTPEVDWSAGSVELLTEARAWPDTGRPRRAGVSSFGISGTNAHVVLEQPDAPARPGPEPHTESEPEPEPETAPESEGAAQGPCVVPLVLSAHDDAALSAQAARYAAFLTERPDVRLPDLALSLATTRAVLPTATVLTATDLDQLHEALTGLAGTGAAATDTPSGGGLAVVFSGQGSQRVGMGRGPYEAFPVFASAFDEVCAAFDGLLPGSLKDVVFGGPAEVLESTGWAQPALFAFEVAQFRLLESWGVRPDVVLGHSLGELVAAHVAGVWSLADACGVVAARGRLMQALPSGGAMWAAQAEESELGELPEGVSLAAVNGPSSLVLSGAEDAVREVADRFAGRGRRVRRLAVSHAFHSALMEPMLAEFAEVLAGVEFHEPSIPVVSNVTGDVADGELCTPDYWVRHVRATVRFADGVRAARARDVGTVLEVGPDGSLVSLVQETVPDLLALPAARKGRDETRSLVTALGRLHVRSVDVDWAAFLAGSGARRVELPTYAFQRDAYWLETVRDAAEEPRTGSGDLYTTAWQPVEGVAPAGSRWAVLGQPDGRAGLLAKALALHTGNTAVVRPDASTVDEAADLLVLPLEPAPRTESGADRERDQGGDRGRGGPDAVRRLTHDTLARVQSVLAQERSADHRVVVVSGGATTGDPAGAAAWGLLLTLQAEHPDRFLLVDLEDDGTDAVALASAVTTALARSETQIAVRGGELWVPRLVPAEAPPLDTPAPAYGTVLVTGGTGELGGLVARRLAAGHGVRDLLLVSRRGADAPGAEALAADLERDGARVTFAACDVADRAALAAVLAAVPADRPLTGVVHTAGVVDDGVVTALTPERVDTVLGPKSDAAHHLHELTRDADLSHFVLFSSAVGTLGGAGQANYAAANACLDALARDRRAQGLPATSLAWGLWGTGGGMGGRLAEVDLRRLARAGVLPLDAERGLALFDRAWAAGEAVLVPLRTDPAVLRERAAAGTLPAALRTLVANTGGETPGRARGQEPGGGYANGTSVNGVPSGALPAERLAALPPAERARTLLDLVRARAAAVLDYPSPDSVDPRRSFREAGFDSLTAVELRNSLAAATGLPLPAALVFDHPSPAALAEQLERRLVDQAGPAHARQRPALPALLDQLEAALAELAADDPERPRTAARLRALAAVGTTPQTGGTDVEERLAVASDDELLDFIRSELGKE</sequence>
<dbReference type="Pfam" id="PF00698">
    <property type="entry name" value="Acyl_transf_1"/>
    <property type="match status" value="3"/>
</dbReference>
<dbReference type="InterPro" id="IPR020841">
    <property type="entry name" value="PKS_Beta-ketoAc_synthase_dom"/>
</dbReference>
<dbReference type="InterPro" id="IPR006162">
    <property type="entry name" value="Ppantetheine_attach_site"/>
</dbReference>
<feature type="region of interest" description="Disordered" evidence="8">
    <location>
        <begin position="650"/>
        <end position="684"/>
    </location>
</feature>
<dbReference type="InterPro" id="IPR032821">
    <property type="entry name" value="PKS_assoc"/>
</dbReference>
<keyword evidence="7" id="KW-0012">Acyltransferase</keyword>
<dbReference type="PANTHER" id="PTHR43775:SF51">
    <property type="entry name" value="INACTIVE PHENOLPHTHIOCEROL SYNTHESIS POLYKETIDE SYNTHASE TYPE I PKS1-RELATED"/>
    <property type="match status" value="1"/>
</dbReference>
<feature type="region of interest" description="Disordered" evidence="8">
    <location>
        <begin position="3705"/>
        <end position="3734"/>
    </location>
</feature>
<feature type="domain" description="Carrier" evidence="9">
    <location>
        <begin position="4148"/>
        <end position="4223"/>
    </location>
</feature>
<gene>
    <name evidence="11" type="primary">ossA3</name>
</gene>
<dbReference type="Gene3D" id="6.10.140.1830">
    <property type="match status" value="1"/>
</dbReference>
<dbReference type="InterPro" id="IPR020806">
    <property type="entry name" value="PKS_PP-bd"/>
</dbReference>
<evidence type="ECO:0000256" key="5">
    <source>
        <dbReference type="ARBA" id="ARBA00023194"/>
    </source>
</evidence>